<dbReference type="EMBL" id="JADCNL010000188">
    <property type="protein sequence ID" value="KAG0449417.1"/>
    <property type="molecule type" value="Genomic_DNA"/>
</dbReference>
<evidence type="ECO:0000313" key="2">
    <source>
        <dbReference type="Proteomes" id="UP000636800"/>
    </source>
</evidence>
<keyword evidence="2" id="KW-1185">Reference proteome</keyword>
<sequence length="123" mass="13748">MDIDKVVQTGRRSHSNSIRETHIQASRVVYISNIAKMNISLLDDGEVELDKEEVISTSSRREALCALSVAMCTLPIAVQVNWESIWLRAQDGYHVSNSFSITPMMQRMGYSVMEALGQGQPSM</sequence>
<evidence type="ECO:0000313" key="1">
    <source>
        <dbReference type="EMBL" id="KAG0449417.1"/>
    </source>
</evidence>
<comment type="caution">
    <text evidence="1">The sequence shown here is derived from an EMBL/GenBank/DDBJ whole genome shotgun (WGS) entry which is preliminary data.</text>
</comment>
<dbReference type="AlphaFoldDB" id="A0A835PCY4"/>
<reference evidence="1 2" key="1">
    <citation type="journal article" date="2020" name="Nat. Food">
        <title>A phased Vanilla planifolia genome enables genetic improvement of flavour and production.</title>
        <authorList>
            <person name="Hasing T."/>
            <person name="Tang H."/>
            <person name="Brym M."/>
            <person name="Khazi F."/>
            <person name="Huang T."/>
            <person name="Chambers A.H."/>
        </authorList>
    </citation>
    <scope>NUCLEOTIDE SEQUENCE [LARGE SCALE GENOMIC DNA]</scope>
    <source>
        <tissue evidence="1">Leaf</tissue>
    </source>
</reference>
<dbReference type="OrthoDB" id="36455at2759"/>
<protein>
    <submittedName>
        <fullName evidence="1">Uncharacterized protein</fullName>
    </submittedName>
</protein>
<proteinExistence type="predicted"/>
<name>A0A835PCY4_VANPL</name>
<accession>A0A835PCY4</accession>
<dbReference type="Proteomes" id="UP000636800">
    <property type="component" value="Unassembled WGS sequence"/>
</dbReference>
<gene>
    <name evidence="1" type="ORF">HPP92_027356</name>
</gene>
<organism evidence="1 2">
    <name type="scientific">Vanilla planifolia</name>
    <name type="common">Vanilla</name>
    <dbReference type="NCBI Taxonomy" id="51239"/>
    <lineage>
        <taxon>Eukaryota</taxon>
        <taxon>Viridiplantae</taxon>
        <taxon>Streptophyta</taxon>
        <taxon>Embryophyta</taxon>
        <taxon>Tracheophyta</taxon>
        <taxon>Spermatophyta</taxon>
        <taxon>Magnoliopsida</taxon>
        <taxon>Liliopsida</taxon>
        <taxon>Asparagales</taxon>
        <taxon>Orchidaceae</taxon>
        <taxon>Vanilloideae</taxon>
        <taxon>Vanilleae</taxon>
        <taxon>Vanilla</taxon>
    </lineage>
</organism>